<dbReference type="Gene3D" id="2.70.70.10">
    <property type="entry name" value="Glucose Permease (Domain IIA)"/>
    <property type="match status" value="1"/>
</dbReference>
<feature type="coiled-coil region" evidence="1">
    <location>
        <begin position="95"/>
        <end position="129"/>
    </location>
</feature>
<feature type="domain" description="M23ase beta-sheet core" evidence="2">
    <location>
        <begin position="304"/>
        <end position="393"/>
    </location>
</feature>
<dbReference type="Proteomes" id="UP000176770">
    <property type="component" value="Unassembled WGS sequence"/>
</dbReference>
<dbReference type="EMBL" id="MHOK01000009">
    <property type="protein sequence ID" value="OGZ62079.1"/>
    <property type="molecule type" value="Genomic_DNA"/>
</dbReference>
<dbReference type="Gene3D" id="6.10.250.3150">
    <property type="match status" value="1"/>
</dbReference>
<dbReference type="InterPro" id="IPR011055">
    <property type="entry name" value="Dup_hybrid_motif"/>
</dbReference>
<dbReference type="PANTHER" id="PTHR21666:SF270">
    <property type="entry name" value="MUREIN HYDROLASE ACTIVATOR ENVC"/>
    <property type="match status" value="1"/>
</dbReference>
<dbReference type="CDD" id="cd12797">
    <property type="entry name" value="M23_peptidase"/>
    <property type="match status" value="1"/>
</dbReference>
<dbReference type="Pfam" id="PF01551">
    <property type="entry name" value="Peptidase_M23"/>
    <property type="match status" value="1"/>
</dbReference>
<dbReference type="InterPro" id="IPR050570">
    <property type="entry name" value="Cell_wall_metabolism_enzyme"/>
</dbReference>
<evidence type="ECO:0000259" key="2">
    <source>
        <dbReference type="Pfam" id="PF01551"/>
    </source>
</evidence>
<evidence type="ECO:0000313" key="4">
    <source>
        <dbReference type="Proteomes" id="UP000176770"/>
    </source>
</evidence>
<sequence length="421" mass="47705">MRKILILCVVVFLITTPYLNRGEVNAQTDQEIEDIQTEIEEQERILQELQKEHESQQKNLQEVQEYAGSLKAQINNFAGQVNLLQGKINIKTQEIYTLQLAVQKLELQIQQQEEEIQNSKVQMASLFQEIYKNDEESVVELLFKYESFSTFYNQVYARKTLNDAISLKLDELKVLKEELGKAQDSIGEEQQVLRQEQQGLRGQKIILDGQKIKQQELLSETKNRESAYQELIISIQEKEQAIEREIFELEEQLRLALDPNSVPRSFPGLFMWPAEGLMTQEYGCLHTKWAKRAYPACDEGKGGFHNGVDVAAALGTHIVAANDGRVVAIGYAPYAYGYWLAIEHTNGLVSVYTHMSSSRPVSIGYNINRGEVVGYMDSTGFSTGSHTHFIVYAPNTFVVKPSKLSGTLPIGATVNPFNYLP</sequence>
<dbReference type="PANTHER" id="PTHR21666">
    <property type="entry name" value="PEPTIDASE-RELATED"/>
    <property type="match status" value="1"/>
</dbReference>
<organism evidence="3 4">
    <name type="scientific">Candidatus Spechtbacteria bacterium RIFCSPLOWO2_12_FULL_38_22</name>
    <dbReference type="NCBI Taxonomy" id="1802165"/>
    <lineage>
        <taxon>Bacteria</taxon>
        <taxon>Candidatus Spechtiibacteriota</taxon>
    </lineage>
</organism>
<dbReference type="InterPro" id="IPR016047">
    <property type="entry name" value="M23ase_b-sheet_dom"/>
</dbReference>
<protein>
    <recommendedName>
        <fullName evidence="2">M23ase beta-sheet core domain-containing protein</fullName>
    </recommendedName>
</protein>
<dbReference type="GO" id="GO:0004222">
    <property type="term" value="F:metalloendopeptidase activity"/>
    <property type="evidence" value="ECO:0007669"/>
    <property type="project" value="TreeGrafter"/>
</dbReference>
<evidence type="ECO:0000256" key="1">
    <source>
        <dbReference type="SAM" id="Coils"/>
    </source>
</evidence>
<proteinExistence type="predicted"/>
<name>A0A1G2HI64_9BACT</name>
<comment type="caution">
    <text evidence="3">The sequence shown here is derived from an EMBL/GenBank/DDBJ whole genome shotgun (WGS) entry which is preliminary data.</text>
</comment>
<accession>A0A1G2HI64</accession>
<reference evidence="3 4" key="1">
    <citation type="journal article" date="2016" name="Nat. Commun.">
        <title>Thousands of microbial genomes shed light on interconnected biogeochemical processes in an aquifer system.</title>
        <authorList>
            <person name="Anantharaman K."/>
            <person name="Brown C.T."/>
            <person name="Hug L.A."/>
            <person name="Sharon I."/>
            <person name="Castelle C.J."/>
            <person name="Probst A.J."/>
            <person name="Thomas B.C."/>
            <person name="Singh A."/>
            <person name="Wilkins M.J."/>
            <person name="Karaoz U."/>
            <person name="Brodie E.L."/>
            <person name="Williams K.H."/>
            <person name="Hubbard S.S."/>
            <person name="Banfield J.F."/>
        </authorList>
    </citation>
    <scope>NUCLEOTIDE SEQUENCE [LARGE SCALE GENOMIC DNA]</scope>
</reference>
<gene>
    <name evidence="3" type="ORF">A3F94_02505</name>
</gene>
<evidence type="ECO:0000313" key="3">
    <source>
        <dbReference type="EMBL" id="OGZ62079.1"/>
    </source>
</evidence>
<dbReference type="SUPFAM" id="SSF51261">
    <property type="entry name" value="Duplicated hybrid motif"/>
    <property type="match status" value="1"/>
</dbReference>
<dbReference type="STRING" id="1802165.A3F94_02505"/>
<feature type="coiled-coil region" evidence="1">
    <location>
        <begin position="25"/>
        <end position="66"/>
    </location>
</feature>
<keyword evidence="1" id="KW-0175">Coiled coil</keyword>
<dbReference type="AlphaFoldDB" id="A0A1G2HI64"/>